<evidence type="ECO:0000313" key="2">
    <source>
        <dbReference type="Proteomes" id="UP001385951"/>
    </source>
</evidence>
<reference evidence="1 2" key="1">
    <citation type="submission" date="2022-09" db="EMBL/GenBank/DDBJ databases">
        <authorList>
            <person name="Palmer J.M."/>
        </authorList>
    </citation>
    <scope>NUCLEOTIDE SEQUENCE [LARGE SCALE GENOMIC DNA]</scope>
    <source>
        <strain evidence="1 2">DSM 7382</strain>
    </source>
</reference>
<evidence type="ECO:0000313" key="1">
    <source>
        <dbReference type="EMBL" id="KAK7676585.1"/>
    </source>
</evidence>
<comment type="caution">
    <text evidence="1">The sequence shown here is derived from an EMBL/GenBank/DDBJ whole genome shotgun (WGS) entry which is preliminary data.</text>
</comment>
<sequence>MDTLLNDGVVVLLQNVDIPTLLRLRSTCRRIHNLSRAKEVWTQQFYRQITSRNMPFAPYWKGPSTLDASQLERLILHLLRLDSKLQSGDTTPSIAVPLHRTRSVTWVRLIQSQWLVVASSDDISSSIALWSTQVLLSGGSDSPLAEAFLSAPVTNGAVDVRGSSVTFALELHARTPLIEILSIVDIDGTICFCRRGTVHNTSHLRFICGAFVGVSVVDNINVPSIANWTDGSIEKLREKPDFEGGAIAMHPTDKWIAVVRRQVLEIYLTPSHGGTDKPILWRCLPLAHLVGAAVFATHLDHTSTPPLTSLRLCINCDNGIHVYRVFCDIELSLLSLEPLWHHNPEPNGPIRGKRLVTFSPSLGVTGDCVSWLWGDGRAEDNVYTFAMKRITSEDCRTFEWFDMDMPVQAGFGVRDVDEARGIMVFGNAFGELFLYDFSGYSSEDFVGCHEHDLRASPHAGEDILPTEPIVSTSIAPFPYNQTNSPAYYQEIFSFWKSHQNPVVPQGWSTDFEDEDNEWRELFAAHARKMPSYTWRTEVCGHFYGRPVPLLRCLTSDEDTVIADIGGLLFLWERVESWDDGFYLVHPTMTVSEVVELVQKEEYYKAIALHPKLVASEFMFICGLSRMWAWENKQLGRNRWRELADRGGRVVHPGWLIDWKSPNRS</sequence>
<dbReference type="AlphaFoldDB" id="A0AAW0FIX3"/>
<name>A0AAW0FIX3_9APHY</name>
<keyword evidence="2" id="KW-1185">Reference proteome</keyword>
<dbReference type="InterPro" id="IPR036047">
    <property type="entry name" value="F-box-like_dom_sf"/>
</dbReference>
<dbReference type="Proteomes" id="UP001385951">
    <property type="component" value="Unassembled WGS sequence"/>
</dbReference>
<dbReference type="EMBL" id="JASBNA010000111">
    <property type="protein sequence ID" value="KAK7676585.1"/>
    <property type="molecule type" value="Genomic_DNA"/>
</dbReference>
<evidence type="ECO:0008006" key="3">
    <source>
        <dbReference type="Google" id="ProtNLM"/>
    </source>
</evidence>
<accession>A0AAW0FIX3</accession>
<protein>
    <recommendedName>
        <fullName evidence="3">F-box domain-containing protein</fullName>
    </recommendedName>
</protein>
<organism evidence="1 2">
    <name type="scientific">Cerrena zonata</name>
    <dbReference type="NCBI Taxonomy" id="2478898"/>
    <lineage>
        <taxon>Eukaryota</taxon>
        <taxon>Fungi</taxon>
        <taxon>Dikarya</taxon>
        <taxon>Basidiomycota</taxon>
        <taxon>Agaricomycotina</taxon>
        <taxon>Agaricomycetes</taxon>
        <taxon>Polyporales</taxon>
        <taxon>Cerrenaceae</taxon>
        <taxon>Cerrena</taxon>
    </lineage>
</organism>
<gene>
    <name evidence="1" type="ORF">QCA50_020461</name>
</gene>
<proteinExistence type="predicted"/>
<dbReference type="SUPFAM" id="SSF81383">
    <property type="entry name" value="F-box domain"/>
    <property type="match status" value="1"/>
</dbReference>